<evidence type="ECO:0000313" key="2">
    <source>
        <dbReference type="Proteomes" id="UP000184300"/>
    </source>
</evidence>
<organism evidence="1 2">
    <name type="scientific">Aspergillus glaucus CBS 516.65</name>
    <dbReference type="NCBI Taxonomy" id="1160497"/>
    <lineage>
        <taxon>Eukaryota</taxon>
        <taxon>Fungi</taxon>
        <taxon>Dikarya</taxon>
        <taxon>Ascomycota</taxon>
        <taxon>Pezizomycotina</taxon>
        <taxon>Eurotiomycetes</taxon>
        <taxon>Eurotiomycetidae</taxon>
        <taxon>Eurotiales</taxon>
        <taxon>Aspergillaceae</taxon>
        <taxon>Aspergillus</taxon>
        <taxon>Aspergillus subgen. Aspergillus</taxon>
    </lineage>
</organism>
<dbReference type="GeneID" id="34466244"/>
<sequence length="198" mass="22051">MSQDQKPSSYSYSESHFPTATVLYSHITEQVRGHGNNPNPVHDNNFIVTYSDVGPFWGKDADFALERQKCFELSVIKYSPSQNHHTKSSKKSPASPSRIPSVYYRASFSNVGGPRVIQTPQTGLMCGNGEVRVGVLVMWSLDSEATMQVRGTVEVWTLEGSMDGKPRVSQVETIFPMSKVAEPASQTLRLTRGKLFQY</sequence>
<keyword evidence="2" id="KW-1185">Reference proteome</keyword>
<dbReference type="AlphaFoldDB" id="A0A1L9W0N6"/>
<accession>A0A1L9W0N6</accession>
<dbReference type="VEuPathDB" id="FungiDB:ASPGLDRAFT_78761"/>
<evidence type="ECO:0000313" key="1">
    <source>
        <dbReference type="EMBL" id="OJJ89647.1"/>
    </source>
</evidence>
<gene>
    <name evidence="1" type="ORF">ASPGLDRAFT_78761</name>
</gene>
<dbReference type="Proteomes" id="UP000184300">
    <property type="component" value="Unassembled WGS sequence"/>
</dbReference>
<reference evidence="2" key="1">
    <citation type="journal article" date="2017" name="Genome Biol.">
        <title>Comparative genomics reveals high biological diversity and specific adaptations in the industrially and medically important fungal genus Aspergillus.</title>
        <authorList>
            <person name="de Vries R.P."/>
            <person name="Riley R."/>
            <person name="Wiebenga A."/>
            <person name="Aguilar-Osorio G."/>
            <person name="Amillis S."/>
            <person name="Uchima C.A."/>
            <person name="Anderluh G."/>
            <person name="Asadollahi M."/>
            <person name="Askin M."/>
            <person name="Barry K."/>
            <person name="Battaglia E."/>
            <person name="Bayram O."/>
            <person name="Benocci T."/>
            <person name="Braus-Stromeyer S.A."/>
            <person name="Caldana C."/>
            <person name="Canovas D."/>
            <person name="Cerqueira G.C."/>
            <person name="Chen F."/>
            <person name="Chen W."/>
            <person name="Choi C."/>
            <person name="Clum A."/>
            <person name="Dos Santos R.A."/>
            <person name="Damasio A.R."/>
            <person name="Diallinas G."/>
            <person name="Emri T."/>
            <person name="Fekete E."/>
            <person name="Flipphi M."/>
            <person name="Freyberg S."/>
            <person name="Gallo A."/>
            <person name="Gournas C."/>
            <person name="Habgood R."/>
            <person name="Hainaut M."/>
            <person name="Harispe M.L."/>
            <person name="Henrissat B."/>
            <person name="Hilden K.S."/>
            <person name="Hope R."/>
            <person name="Hossain A."/>
            <person name="Karabika E."/>
            <person name="Karaffa L."/>
            <person name="Karanyi Z."/>
            <person name="Krasevec N."/>
            <person name="Kuo A."/>
            <person name="Kusch H."/>
            <person name="LaButti K."/>
            <person name="Lagendijk E.L."/>
            <person name="Lapidus A."/>
            <person name="Levasseur A."/>
            <person name="Lindquist E."/>
            <person name="Lipzen A."/>
            <person name="Logrieco A.F."/>
            <person name="MacCabe A."/>
            <person name="Maekelae M.R."/>
            <person name="Malavazi I."/>
            <person name="Melin P."/>
            <person name="Meyer V."/>
            <person name="Mielnichuk N."/>
            <person name="Miskei M."/>
            <person name="Molnar A.P."/>
            <person name="Mule G."/>
            <person name="Ngan C.Y."/>
            <person name="Orejas M."/>
            <person name="Orosz E."/>
            <person name="Ouedraogo J.P."/>
            <person name="Overkamp K.M."/>
            <person name="Park H.-S."/>
            <person name="Perrone G."/>
            <person name="Piumi F."/>
            <person name="Punt P.J."/>
            <person name="Ram A.F."/>
            <person name="Ramon A."/>
            <person name="Rauscher S."/>
            <person name="Record E."/>
            <person name="Riano-Pachon D.M."/>
            <person name="Robert V."/>
            <person name="Roehrig J."/>
            <person name="Ruller R."/>
            <person name="Salamov A."/>
            <person name="Salih N.S."/>
            <person name="Samson R.A."/>
            <person name="Sandor E."/>
            <person name="Sanguinetti M."/>
            <person name="Schuetze T."/>
            <person name="Sepcic K."/>
            <person name="Shelest E."/>
            <person name="Sherlock G."/>
            <person name="Sophianopoulou V."/>
            <person name="Squina F.M."/>
            <person name="Sun H."/>
            <person name="Susca A."/>
            <person name="Todd R.B."/>
            <person name="Tsang A."/>
            <person name="Unkles S.E."/>
            <person name="van de Wiele N."/>
            <person name="van Rossen-Uffink D."/>
            <person name="Oliveira J.V."/>
            <person name="Vesth T.C."/>
            <person name="Visser J."/>
            <person name="Yu J.-H."/>
            <person name="Zhou M."/>
            <person name="Andersen M.R."/>
            <person name="Archer D.B."/>
            <person name="Baker S.E."/>
            <person name="Benoit I."/>
            <person name="Brakhage A.A."/>
            <person name="Braus G.H."/>
            <person name="Fischer R."/>
            <person name="Frisvad J.C."/>
            <person name="Goldman G.H."/>
            <person name="Houbraken J."/>
            <person name="Oakley B."/>
            <person name="Pocsi I."/>
            <person name="Scazzocchio C."/>
            <person name="Seiboth B."/>
            <person name="vanKuyk P.A."/>
            <person name="Wortman J."/>
            <person name="Dyer P.S."/>
            <person name="Grigoriev I.V."/>
        </authorList>
    </citation>
    <scope>NUCLEOTIDE SEQUENCE [LARGE SCALE GENOMIC DNA]</scope>
    <source>
        <strain evidence="2">CBS 516.65</strain>
    </source>
</reference>
<dbReference type="OrthoDB" id="4471584at2759"/>
<dbReference type="EMBL" id="KV878888">
    <property type="protein sequence ID" value="OJJ89647.1"/>
    <property type="molecule type" value="Genomic_DNA"/>
</dbReference>
<protein>
    <submittedName>
        <fullName evidence="1">Uncharacterized protein</fullName>
    </submittedName>
</protein>
<dbReference type="RefSeq" id="XP_022406309.1">
    <property type="nucleotide sequence ID" value="XM_022549984.1"/>
</dbReference>
<name>A0A1L9W0N6_ASPGL</name>
<proteinExistence type="predicted"/>